<comment type="caution">
    <text evidence="1">The sequence shown here is derived from an EMBL/GenBank/DDBJ whole genome shotgun (WGS) entry which is preliminary data.</text>
</comment>
<gene>
    <name evidence="1" type="primary">meh</name>
    <name evidence="1" type="ORF">LSUE1_G000803</name>
</gene>
<protein>
    <submittedName>
        <fullName evidence="1">Mesaconyl-C(4)-CoA hydratase</fullName>
    </submittedName>
</protein>
<dbReference type="OrthoDB" id="3257538at2759"/>
<dbReference type="GO" id="GO:0005739">
    <property type="term" value="C:mitochondrion"/>
    <property type="evidence" value="ECO:0007669"/>
    <property type="project" value="TreeGrafter"/>
</dbReference>
<reference evidence="1 2" key="1">
    <citation type="submission" date="2018-05" db="EMBL/GenBank/DDBJ databases">
        <title>Genome sequencing and assembly of the regulated plant pathogen Lachnellula willkommii and related sister species for the development of diagnostic species identification markers.</title>
        <authorList>
            <person name="Giroux E."/>
            <person name="Bilodeau G."/>
        </authorList>
    </citation>
    <scope>NUCLEOTIDE SEQUENCE [LARGE SCALE GENOMIC DNA]</scope>
    <source>
        <strain evidence="1 2">CBS 268.59</strain>
    </source>
</reference>
<dbReference type="InterPro" id="IPR029069">
    <property type="entry name" value="HotDog_dom_sf"/>
</dbReference>
<sequence>MGRAADDVTPVSQCESPSPIRVLQAAMAQSFRRLYSSVSSSSATSVASQFLAKSQSLPPSTQSQLLDANQLQRFSATLSRPELSRTWPENGTPLPPCYHLAYFTPAQIEEELGRDGTDTTFNPPRPFTRRMWAGGELEWVAGPSGLLKIGQQVTETTKLISSVGKKTRAGEEMVVVGVEKEYNNGQGVALIDRRNWIFRPEITIPQAPASRPAEVPLPEGSHIRDFTQTPVTLFRFSALTFNAHKIHYSKEWCREVEGHRDLVVHGPLNLINIINFWRDVNGGKAVPRKVTYRATSPLYVGEPYRIVLEEEKNKITEAKIVDSYGKVGMVGHIESY</sequence>
<keyword evidence="2" id="KW-1185">Reference proteome</keyword>
<dbReference type="SUPFAM" id="SSF54637">
    <property type="entry name" value="Thioesterase/thiol ester dehydrase-isomerase"/>
    <property type="match status" value="1"/>
</dbReference>
<dbReference type="EMBL" id="QGMK01000032">
    <property type="protein sequence ID" value="TVY85073.1"/>
    <property type="molecule type" value="Genomic_DNA"/>
</dbReference>
<dbReference type="GO" id="GO:0019171">
    <property type="term" value="F:(3R)-hydroxyacyl-[acyl-carrier-protein] dehydratase activity"/>
    <property type="evidence" value="ECO:0007669"/>
    <property type="project" value="TreeGrafter"/>
</dbReference>
<proteinExistence type="predicted"/>
<dbReference type="InterPro" id="IPR052741">
    <property type="entry name" value="Mitochondrial_HTD2"/>
</dbReference>
<accession>A0A8T9CQY9</accession>
<evidence type="ECO:0000313" key="2">
    <source>
        <dbReference type="Proteomes" id="UP000469558"/>
    </source>
</evidence>
<organism evidence="1 2">
    <name type="scientific">Lachnellula suecica</name>
    <dbReference type="NCBI Taxonomy" id="602035"/>
    <lineage>
        <taxon>Eukaryota</taxon>
        <taxon>Fungi</taxon>
        <taxon>Dikarya</taxon>
        <taxon>Ascomycota</taxon>
        <taxon>Pezizomycotina</taxon>
        <taxon>Leotiomycetes</taxon>
        <taxon>Helotiales</taxon>
        <taxon>Lachnaceae</taxon>
        <taxon>Lachnellula</taxon>
    </lineage>
</organism>
<dbReference type="Gene3D" id="3.10.129.10">
    <property type="entry name" value="Hotdog Thioesterase"/>
    <property type="match status" value="1"/>
</dbReference>
<evidence type="ECO:0000313" key="1">
    <source>
        <dbReference type="EMBL" id="TVY85073.1"/>
    </source>
</evidence>
<dbReference type="Proteomes" id="UP000469558">
    <property type="component" value="Unassembled WGS sequence"/>
</dbReference>
<dbReference type="FunFam" id="3.10.129.10:FF:000103">
    <property type="entry name" value="WGS project CABT00000000 data, contig 2.1"/>
    <property type="match status" value="1"/>
</dbReference>
<name>A0A8T9CQY9_9HELO</name>
<dbReference type="PANTHER" id="PTHR28152:SF2">
    <property type="entry name" value="N-TERMINAL OF MAOC-LIKE DEHYDRATASE DOMAIN-CONTAINING PROTEIN"/>
    <property type="match status" value="1"/>
</dbReference>
<dbReference type="AlphaFoldDB" id="A0A8T9CQY9"/>
<dbReference type="PANTHER" id="PTHR28152">
    <property type="entry name" value="HYDROXYACYL-THIOESTER DEHYDRATASE TYPE 2, MITOCHONDRIAL"/>
    <property type="match status" value="1"/>
</dbReference>